<keyword evidence="1" id="KW-0175">Coiled coil</keyword>
<sequence length="122" mass="13837">MTDANQTPDLSPMAQELIQNEAPDNALVALLNELEETAAELRDELAARHATNQALLNDDTDADTDHVRYKKVNPNVTPEQEEELENFPEYWANAKGSWSSLFKLLREFRVEMRKGHNDANDA</sequence>
<reference evidence="3 5" key="2">
    <citation type="submission" date="2021-06" db="EMBL/GenBank/DDBJ databases">
        <title>FDA dAtabase for Regulatory Grade micrObial Sequences (FDA-ARGOS): Supporting development and validation of Infectious Disease Dx tests.</title>
        <authorList>
            <person name="Sproer C."/>
            <person name="Gronow S."/>
            <person name="Severitt S."/>
            <person name="Schroder I."/>
            <person name="Tallon L."/>
            <person name="Sadzewicz L."/>
            <person name="Zhao X."/>
            <person name="Boylan J."/>
            <person name="Ott S."/>
            <person name="Bowen H."/>
            <person name="Vavikolanu K."/>
            <person name="Mehta A."/>
            <person name="Aluvathingal J."/>
            <person name="Nadendla S."/>
            <person name="Lowell S."/>
            <person name="Myers T."/>
            <person name="Yan Y."/>
        </authorList>
    </citation>
    <scope>NUCLEOTIDE SEQUENCE [LARGE SCALE GENOMIC DNA]</scope>
    <source>
        <strain evidence="3 5">FDAARGOS 1425</strain>
    </source>
</reference>
<protein>
    <submittedName>
        <fullName evidence="2">Uncharacterized protein</fullName>
    </submittedName>
</protein>
<evidence type="ECO:0000313" key="3">
    <source>
        <dbReference type="EMBL" id="QXB19170.1"/>
    </source>
</evidence>
<accession>A0AAP6XLQ8</accession>
<organism evidence="2 4">
    <name type="scientific">Corynebacterium coyleae</name>
    <dbReference type="NCBI Taxonomy" id="53374"/>
    <lineage>
        <taxon>Bacteria</taxon>
        <taxon>Bacillati</taxon>
        <taxon>Actinomycetota</taxon>
        <taxon>Actinomycetes</taxon>
        <taxon>Mycobacteriales</taxon>
        <taxon>Corynebacteriaceae</taxon>
        <taxon>Corynebacterium</taxon>
    </lineage>
</organism>
<proteinExistence type="predicted"/>
<dbReference type="AlphaFoldDB" id="A0AAP6XLQ8"/>
<dbReference type="RefSeq" id="WP_070829256.1">
    <property type="nucleotide sequence ID" value="NZ_CP047198.1"/>
</dbReference>
<dbReference type="EMBL" id="CP077302">
    <property type="protein sequence ID" value="QXB19170.1"/>
    <property type="molecule type" value="Genomic_DNA"/>
</dbReference>
<evidence type="ECO:0000313" key="4">
    <source>
        <dbReference type="Proteomes" id="UP000591626"/>
    </source>
</evidence>
<feature type="coiled-coil region" evidence="1">
    <location>
        <begin position="24"/>
        <end position="51"/>
    </location>
</feature>
<dbReference type="Proteomes" id="UP000683520">
    <property type="component" value="Chromosome"/>
</dbReference>
<dbReference type="GeneID" id="92749254"/>
<keyword evidence="5" id="KW-1185">Reference proteome</keyword>
<dbReference type="Proteomes" id="UP000591626">
    <property type="component" value="Unassembled WGS sequence"/>
</dbReference>
<name>A0AAP6XLQ8_9CORY</name>
<evidence type="ECO:0000313" key="2">
    <source>
        <dbReference type="EMBL" id="NJJ04709.1"/>
    </source>
</evidence>
<dbReference type="EMBL" id="JAAUVV010000024">
    <property type="protein sequence ID" value="NJJ04709.1"/>
    <property type="molecule type" value="Genomic_DNA"/>
</dbReference>
<gene>
    <name evidence="2" type="ORF">HC138_10170</name>
    <name evidence="3" type="ORF">I6L55_03555</name>
</gene>
<reference evidence="2 4" key="1">
    <citation type="submission" date="2020-03" db="EMBL/GenBank/DDBJ databases">
        <title>Draft genome sequences of bacterial isolates from the female urobiome.</title>
        <authorList>
            <person name="Miller-Ensminger T."/>
            <person name="Wolfe A.J."/>
            <person name="Putonti C."/>
        </authorList>
    </citation>
    <scope>NUCLEOTIDE SEQUENCE [LARGE SCALE GENOMIC DNA]</scope>
    <source>
        <strain evidence="2 4">UMB8490</strain>
    </source>
</reference>
<evidence type="ECO:0000256" key="1">
    <source>
        <dbReference type="SAM" id="Coils"/>
    </source>
</evidence>
<evidence type="ECO:0000313" key="5">
    <source>
        <dbReference type="Proteomes" id="UP000683520"/>
    </source>
</evidence>